<dbReference type="STRING" id="188932.AY601_3880"/>
<feature type="chain" id="PRO_5016405585" evidence="1">
    <location>
        <begin position="19"/>
        <end position="169"/>
    </location>
</feature>
<dbReference type="Proteomes" id="UP000249754">
    <property type="component" value="Unassembled WGS sequence"/>
</dbReference>
<keyword evidence="1" id="KW-0732">Signal</keyword>
<gene>
    <name evidence="2" type="ORF">LY11_04964</name>
</gene>
<dbReference type="Pfam" id="PF04390">
    <property type="entry name" value="LptE"/>
    <property type="match status" value="1"/>
</dbReference>
<evidence type="ECO:0000313" key="2">
    <source>
        <dbReference type="EMBL" id="RAJ21994.1"/>
    </source>
</evidence>
<dbReference type="InterPro" id="IPR007485">
    <property type="entry name" value="LPS_assembly_LptE"/>
</dbReference>
<evidence type="ECO:0000313" key="3">
    <source>
        <dbReference type="Proteomes" id="UP000249754"/>
    </source>
</evidence>
<feature type="signal peptide" evidence="1">
    <location>
        <begin position="1"/>
        <end position="18"/>
    </location>
</feature>
<protein>
    <submittedName>
        <fullName evidence="2">Lipopolysaccharide assembly protein</fullName>
    </submittedName>
</protein>
<evidence type="ECO:0000256" key="1">
    <source>
        <dbReference type="SAM" id="SignalP"/>
    </source>
</evidence>
<dbReference type="EMBL" id="QLLR01000042">
    <property type="protein sequence ID" value="RAJ21994.1"/>
    <property type="molecule type" value="Genomic_DNA"/>
</dbReference>
<dbReference type="GO" id="GO:0043165">
    <property type="term" value="P:Gram-negative-bacterium-type cell outer membrane assembly"/>
    <property type="evidence" value="ECO:0007669"/>
    <property type="project" value="InterPro"/>
</dbReference>
<comment type="caution">
    <text evidence="2">The sequence shown here is derived from an EMBL/GenBank/DDBJ whole genome shotgun (WGS) entry which is preliminary data.</text>
</comment>
<organism evidence="2 3">
    <name type="scientific">Pedobacter cryoconitis</name>
    <dbReference type="NCBI Taxonomy" id="188932"/>
    <lineage>
        <taxon>Bacteria</taxon>
        <taxon>Pseudomonadati</taxon>
        <taxon>Bacteroidota</taxon>
        <taxon>Sphingobacteriia</taxon>
        <taxon>Sphingobacteriales</taxon>
        <taxon>Sphingobacteriaceae</taxon>
        <taxon>Pedobacter</taxon>
    </lineage>
</organism>
<dbReference type="RefSeq" id="WP_111636256.1">
    <property type="nucleotide sequence ID" value="NZ_QLLR01000042.1"/>
</dbReference>
<accession>A0A327S1T8</accession>
<sequence>MKRICLLLLLPLATLVNSCSVKLSGASIPAEMKTVAVSYFENNAPLVIPTLSADFTEALKLRIRNQTRLIVTQSNADAIFEGRITGYDIRPIALQNNNAPSAGGNRLTIKVSVKYTNNLNPKQSFEESFERFKDFDMRGQSLESVQLQLNKDINAQLTEDIFNRAFAQW</sequence>
<name>A0A327S1T8_9SPHI</name>
<reference evidence="2 3" key="1">
    <citation type="submission" date="2018-06" db="EMBL/GenBank/DDBJ databases">
        <title>Genomic Encyclopedia of Archaeal and Bacterial Type Strains, Phase II (KMG-II): from individual species to whole genera.</title>
        <authorList>
            <person name="Goeker M."/>
        </authorList>
    </citation>
    <scope>NUCLEOTIDE SEQUENCE [LARGE SCALE GENOMIC DNA]</scope>
    <source>
        <strain evidence="2 3">DSM 14825</strain>
    </source>
</reference>
<dbReference type="AlphaFoldDB" id="A0A327S1T8"/>
<proteinExistence type="predicted"/>
<dbReference type="GO" id="GO:0019867">
    <property type="term" value="C:outer membrane"/>
    <property type="evidence" value="ECO:0007669"/>
    <property type="project" value="InterPro"/>
</dbReference>
<dbReference type="OrthoDB" id="9790776at2"/>